<dbReference type="GO" id="GO:0010960">
    <property type="term" value="P:magnesium ion homeostasis"/>
    <property type="evidence" value="ECO:0007669"/>
    <property type="project" value="InterPro"/>
</dbReference>
<evidence type="ECO:0000256" key="9">
    <source>
        <dbReference type="PROSITE-ProRule" id="PRU01193"/>
    </source>
</evidence>
<proteinExistence type="inferred from homology"/>
<dbReference type="SUPFAM" id="SSF54631">
    <property type="entry name" value="CBS-domain pair"/>
    <property type="match status" value="1"/>
</dbReference>
<dbReference type="InterPro" id="IPR000595">
    <property type="entry name" value="cNMP-bd_dom"/>
</dbReference>
<evidence type="ECO:0000256" key="2">
    <source>
        <dbReference type="ARBA" id="ARBA00010484"/>
    </source>
</evidence>
<evidence type="ECO:0000256" key="4">
    <source>
        <dbReference type="ARBA" id="ARBA00022737"/>
    </source>
</evidence>
<evidence type="ECO:0000256" key="11">
    <source>
        <dbReference type="SAM" id="SignalP"/>
    </source>
</evidence>
<evidence type="ECO:0000256" key="6">
    <source>
        <dbReference type="ARBA" id="ARBA00023122"/>
    </source>
</evidence>
<keyword evidence="4" id="KW-0677">Repeat</keyword>
<evidence type="ECO:0000256" key="10">
    <source>
        <dbReference type="SAM" id="Phobius"/>
    </source>
</evidence>
<dbReference type="GO" id="GO:0008340">
    <property type="term" value="P:determination of adult lifespan"/>
    <property type="evidence" value="ECO:0007669"/>
    <property type="project" value="UniProtKB-ARBA"/>
</dbReference>
<dbReference type="InterPro" id="IPR046342">
    <property type="entry name" value="CBS_dom_sf"/>
</dbReference>
<comment type="similarity">
    <text evidence="2">Belongs to the ACDP family.</text>
</comment>
<dbReference type="GO" id="GO:0022857">
    <property type="term" value="F:transmembrane transporter activity"/>
    <property type="evidence" value="ECO:0007669"/>
    <property type="project" value="TreeGrafter"/>
</dbReference>
<evidence type="ECO:0000259" key="12">
    <source>
        <dbReference type="PROSITE" id="PS50042"/>
    </source>
</evidence>
<feature type="domain" description="CNNM transmembrane" evidence="14">
    <location>
        <begin position="142"/>
        <end position="322"/>
    </location>
</feature>
<name>A0A1B6H289_9HEMI</name>
<dbReference type="Pfam" id="PF01595">
    <property type="entry name" value="CNNM"/>
    <property type="match status" value="1"/>
</dbReference>
<keyword evidence="11" id="KW-0732">Signal</keyword>
<dbReference type="InterPro" id="IPR000644">
    <property type="entry name" value="CBS_dom"/>
</dbReference>
<dbReference type="GO" id="GO:0032026">
    <property type="term" value="P:response to magnesium ion"/>
    <property type="evidence" value="ECO:0007669"/>
    <property type="project" value="UniProtKB-ARBA"/>
</dbReference>
<dbReference type="Gene3D" id="3.10.580.10">
    <property type="entry name" value="CBS-domain"/>
    <property type="match status" value="1"/>
</dbReference>
<dbReference type="InterPro" id="IPR045095">
    <property type="entry name" value="ACDP"/>
</dbReference>
<feature type="domain" description="Cyclic nucleotide-binding" evidence="12">
    <location>
        <begin position="554"/>
        <end position="598"/>
    </location>
</feature>
<dbReference type="PANTHER" id="PTHR12064">
    <property type="entry name" value="METAL TRANSPORTER CNNM"/>
    <property type="match status" value="1"/>
</dbReference>
<dbReference type="Pfam" id="PF25562">
    <property type="entry name" value="CNBH_CNNM2_C"/>
    <property type="match status" value="1"/>
</dbReference>
<keyword evidence="5 9" id="KW-1133">Transmembrane helix</keyword>
<organism evidence="15">
    <name type="scientific">Cuerna arida</name>
    <dbReference type="NCBI Taxonomy" id="1464854"/>
    <lineage>
        <taxon>Eukaryota</taxon>
        <taxon>Metazoa</taxon>
        <taxon>Ecdysozoa</taxon>
        <taxon>Arthropoda</taxon>
        <taxon>Hexapoda</taxon>
        <taxon>Insecta</taxon>
        <taxon>Pterygota</taxon>
        <taxon>Neoptera</taxon>
        <taxon>Paraneoptera</taxon>
        <taxon>Hemiptera</taxon>
        <taxon>Auchenorrhyncha</taxon>
        <taxon>Membracoidea</taxon>
        <taxon>Cicadellidae</taxon>
        <taxon>Cicadellinae</taxon>
        <taxon>Proconiini</taxon>
        <taxon>Cuerna</taxon>
    </lineage>
</organism>
<evidence type="ECO:0000256" key="3">
    <source>
        <dbReference type="ARBA" id="ARBA00022692"/>
    </source>
</evidence>
<dbReference type="Pfam" id="PF00571">
    <property type="entry name" value="CBS"/>
    <property type="match status" value="1"/>
</dbReference>
<feature type="transmembrane region" description="Helical" evidence="10">
    <location>
        <begin position="204"/>
        <end position="225"/>
    </location>
</feature>
<dbReference type="PROSITE" id="PS51846">
    <property type="entry name" value="CNNM"/>
    <property type="match status" value="1"/>
</dbReference>
<feature type="domain" description="CBS" evidence="13">
    <location>
        <begin position="403"/>
        <end position="470"/>
    </location>
</feature>
<evidence type="ECO:0000256" key="5">
    <source>
        <dbReference type="ARBA" id="ARBA00022989"/>
    </source>
</evidence>
<keyword evidence="6 8" id="KW-0129">CBS domain</keyword>
<evidence type="ECO:0008006" key="16">
    <source>
        <dbReference type="Google" id="ProtNLM"/>
    </source>
</evidence>
<feature type="chain" id="PRO_5008584004" description="CNNM transmembrane domain-containing protein" evidence="11">
    <location>
        <begin position="19"/>
        <end position="667"/>
    </location>
</feature>
<dbReference type="PANTHER" id="PTHR12064:SF94">
    <property type="entry name" value="UNEXTENDED PROTEIN"/>
    <property type="match status" value="1"/>
</dbReference>
<keyword evidence="3 9" id="KW-0812">Transmembrane</keyword>
<dbReference type="PROSITE" id="PS51371">
    <property type="entry name" value="CBS"/>
    <property type="match status" value="1"/>
</dbReference>
<evidence type="ECO:0000256" key="7">
    <source>
        <dbReference type="ARBA" id="ARBA00023136"/>
    </source>
</evidence>
<gene>
    <name evidence="15" type="ORF">g.7332</name>
</gene>
<dbReference type="GO" id="GO:1905941">
    <property type="term" value="P:positive regulation of gonad development"/>
    <property type="evidence" value="ECO:0007669"/>
    <property type="project" value="UniProtKB-ARBA"/>
</dbReference>
<dbReference type="GO" id="GO:0015693">
    <property type="term" value="P:magnesium ion transport"/>
    <property type="evidence" value="ECO:0007669"/>
    <property type="project" value="UniProtKB-ARBA"/>
</dbReference>
<dbReference type="GO" id="GO:0040018">
    <property type="term" value="P:positive regulation of multicellular organism growth"/>
    <property type="evidence" value="ECO:0007669"/>
    <property type="project" value="UniProtKB-ARBA"/>
</dbReference>
<dbReference type="AlphaFoldDB" id="A0A1B6H289"/>
<accession>A0A1B6H289</accession>
<feature type="transmembrane region" description="Helical" evidence="10">
    <location>
        <begin position="231"/>
        <end position="249"/>
    </location>
</feature>
<evidence type="ECO:0000313" key="15">
    <source>
        <dbReference type="EMBL" id="JAS68767.1"/>
    </source>
</evidence>
<dbReference type="PROSITE" id="PS50042">
    <property type="entry name" value="CNMP_BINDING_3"/>
    <property type="match status" value="1"/>
</dbReference>
<feature type="transmembrane region" description="Helical" evidence="10">
    <location>
        <begin position="147"/>
        <end position="170"/>
    </location>
</feature>
<dbReference type="GO" id="GO:0016323">
    <property type="term" value="C:basolateral plasma membrane"/>
    <property type="evidence" value="ECO:0007669"/>
    <property type="project" value="UniProtKB-SubCell"/>
</dbReference>
<protein>
    <recommendedName>
        <fullName evidence="16">CNNM transmembrane domain-containing protein</fullName>
    </recommendedName>
</protein>
<evidence type="ECO:0000256" key="1">
    <source>
        <dbReference type="ARBA" id="ARBA00004554"/>
    </source>
</evidence>
<feature type="transmembrane region" description="Helical" evidence="10">
    <location>
        <begin position="256"/>
        <end position="277"/>
    </location>
</feature>
<dbReference type="FunFam" id="3.10.580.10:FF:000006">
    <property type="entry name" value="DUF21 and CBS domain protein"/>
    <property type="match status" value="1"/>
</dbReference>
<reference evidence="15" key="1">
    <citation type="submission" date="2015-11" db="EMBL/GenBank/DDBJ databases">
        <title>De novo transcriptome assembly of four potential Pierce s Disease insect vectors from Arizona vineyards.</title>
        <authorList>
            <person name="Tassone E.E."/>
        </authorList>
    </citation>
    <scope>NUCLEOTIDE SEQUENCE</scope>
</reference>
<sequence length="667" mass="76049">MFHLKILLYFYIVYFVRAIEDSTNEPVIYGIIPLSRDGEPYFNGSPLFASNDFVKFVVFGDNLHENVHVGISKQTDCEYVEPCELTIQGPGDHHAIMSLTTPDTGESFLKNVQYYVCVRDRENQVWIRQEINDTNMLYVYKPVLTTVVYILIIIFCFSLSSLMSGLNIGLMSLDLKELHLLKNAGTIQERRYARKIIPVRRNGNFLLCSILITSTMCNSVATVFIDNFVSDYVTVVIVTIIIVLFCEILPQSICTYFPLVIGANTVCLTRLCMFLTAPMSYPLSLILKFILGQEISANYTKARLKELLKMTELPTEEQKIITGTLDLSQKIVSDAMTLLDDVFAIPITSIMDFETVALILSSGYSRIPIYVGKKSNILYLLLTKELALLDPDDKVPVKMLVQHSKYKCRYISANTPLDEALVLFRNSRGHMAFIVDDKQLEDEENEKHVIGLITFEDVIEEIFQAEINDETDTFLDNRTKRKITGVNTCDWVAMLAHYTRSETASPSENQKLATFHFLSGIDAFSVENISPKVLVKLLHLDVFYSAPGQKLPQDSIYVQSVPADFFVMVIEGQMEVKMGVEDFKFEVGPFKYFGEEALKTRRSSFKPDYSLRVVTKTLYLKVSKVLYDAAVLATKFERFNETPDISIKSELYKYYKQLVDNNDEKIK</sequence>
<feature type="signal peptide" evidence="11">
    <location>
        <begin position="1"/>
        <end position="18"/>
    </location>
</feature>
<keyword evidence="7 9" id="KW-0472">Membrane</keyword>
<dbReference type="InterPro" id="IPR002550">
    <property type="entry name" value="CNNM"/>
</dbReference>
<evidence type="ECO:0000259" key="14">
    <source>
        <dbReference type="PROSITE" id="PS51846"/>
    </source>
</evidence>
<dbReference type="EMBL" id="GECZ01001002">
    <property type="protein sequence ID" value="JAS68767.1"/>
    <property type="molecule type" value="Transcribed_RNA"/>
</dbReference>
<evidence type="ECO:0000256" key="8">
    <source>
        <dbReference type="PROSITE-ProRule" id="PRU00703"/>
    </source>
</evidence>
<comment type="subcellular location">
    <subcellularLocation>
        <location evidence="1">Basolateral cell membrane</location>
        <topology evidence="1">Multi-pass membrane protein</topology>
    </subcellularLocation>
</comment>
<evidence type="ECO:0000259" key="13">
    <source>
        <dbReference type="PROSITE" id="PS51371"/>
    </source>
</evidence>